<dbReference type="RefSeq" id="WP_091039922.1">
    <property type="nucleotide sequence ID" value="NZ_FNAD01000018.1"/>
</dbReference>
<organism evidence="2 3">
    <name type="scientific">Glycomyces harbinensis</name>
    <dbReference type="NCBI Taxonomy" id="58114"/>
    <lineage>
        <taxon>Bacteria</taxon>
        <taxon>Bacillati</taxon>
        <taxon>Actinomycetota</taxon>
        <taxon>Actinomycetes</taxon>
        <taxon>Glycomycetales</taxon>
        <taxon>Glycomycetaceae</taxon>
        <taxon>Glycomyces</taxon>
    </lineage>
</organism>
<feature type="transmembrane region" description="Helical" evidence="1">
    <location>
        <begin position="21"/>
        <end position="38"/>
    </location>
</feature>
<name>A0A1G7C0K9_9ACTN</name>
<sequence>MKGFDSEIEKAVDRAGKAAGWMFALGVLTLILGGVGSFRDEGGAVWLALPGAGLLFGMGVVINLLAMHLMETWRQGRRPSEEAPGE</sequence>
<reference evidence="3" key="1">
    <citation type="submission" date="2016-10" db="EMBL/GenBank/DDBJ databases">
        <authorList>
            <person name="Varghese N."/>
            <person name="Submissions S."/>
        </authorList>
    </citation>
    <scope>NUCLEOTIDE SEQUENCE [LARGE SCALE GENOMIC DNA]</scope>
    <source>
        <strain evidence="3">CGMCC 4.3516</strain>
    </source>
</reference>
<dbReference type="Proteomes" id="UP000198949">
    <property type="component" value="Unassembled WGS sequence"/>
</dbReference>
<feature type="transmembrane region" description="Helical" evidence="1">
    <location>
        <begin position="44"/>
        <end position="69"/>
    </location>
</feature>
<evidence type="ECO:0008006" key="4">
    <source>
        <dbReference type="Google" id="ProtNLM"/>
    </source>
</evidence>
<dbReference type="AlphaFoldDB" id="A0A1G7C0K9"/>
<evidence type="ECO:0000313" key="2">
    <source>
        <dbReference type="EMBL" id="SDE32861.1"/>
    </source>
</evidence>
<keyword evidence="1" id="KW-1133">Transmembrane helix</keyword>
<gene>
    <name evidence="2" type="ORF">SAMN05216270_11882</name>
</gene>
<accession>A0A1G7C0K9</accession>
<evidence type="ECO:0000313" key="3">
    <source>
        <dbReference type="Proteomes" id="UP000198949"/>
    </source>
</evidence>
<dbReference type="OrthoDB" id="5193002at2"/>
<keyword evidence="1" id="KW-0472">Membrane</keyword>
<evidence type="ECO:0000256" key="1">
    <source>
        <dbReference type="SAM" id="Phobius"/>
    </source>
</evidence>
<keyword evidence="3" id="KW-1185">Reference proteome</keyword>
<keyword evidence="1" id="KW-0812">Transmembrane</keyword>
<dbReference type="EMBL" id="FNAD01000018">
    <property type="protein sequence ID" value="SDE32861.1"/>
    <property type="molecule type" value="Genomic_DNA"/>
</dbReference>
<proteinExistence type="predicted"/>
<protein>
    <recommendedName>
        <fullName evidence="4">2TM domain-containing protein</fullName>
    </recommendedName>
</protein>